<dbReference type="SMART" id="SM00855">
    <property type="entry name" value="PGAM"/>
    <property type="match status" value="1"/>
</dbReference>
<dbReference type="InterPro" id="IPR051695">
    <property type="entry name" value="Phosphoglycerate_Mutase"/>
</dbReference>
<sequence length="257" mass="30362">MEKNQTIPKLLRLYIIRHGQTVDNITHILQGQQPGRLTEEGILEAQKTGKFLKDIKFDFAYVSDLRRTVDSFENINLHILEENQLEKNNEKQVKFTSLIREIKLGILEGKKNTEQFVKEQFKLMNKNFDYKVEGGESYNDVIQRAYQFFKEIIQNHLVNQMQPTQNQNQEIKKVMIISHKGFITKLMSQIYQNCSIHCDIRFKNSPLDNCEMFKIDIQLEQNEIGENNIPLIIGFEKLNSQLEDIDNLKYEEQNNLY</sequence>
<feature type="binding site" evidence="3">
    <location>
        <position position="67"/>
    </location>
    <ligand>
        <name>substrate</name>
    </ligand>
</feature>
<dbReference type="EMBL" id="LDAU01000013">
    <property type="protein sequence ID" value="KRX10944.1"/>
    <property type="molecule type" value="Genomic_DNA"/>
</dbReference>
<dbReference type="PANTHER" id="PTHR46517">
    <property type="entry name" value="FRUCTOSE-2,6-BISPHOSPHATASE TIGAR"/>
    <property type="match status" value="1"/>
</dbReference>
<dbReference type="OMA" id="TIQIWLV"/>
<dbReference type="PROSITE" id="PS00175">
    <property type="entry name" value="PG_MUTASE"/>
    <property type="match status" value="1"/>
</dbReference>
<dbReference type="InterPro" id="IPR029033">
    <property type="entry name" value="His_PPase_superfam"/>
</dbReference>
<feature type="binding site" evidence="3">
    <location>
        <begin position="17"/>
        <end position="24"/>
    </location>
    <ligand>
        <name>substrate</name>
    </ligand>
</feature>
<dbReference type="InterPro" id="IPR001345">
    <property type="entry name" value="PG/BPGM_mutase_AS"/>
</dbReference>
<dbReference type="SUPFAM" id="SSF53254">
    <property type="entry name" value="Phosphoglycerate mutase-like"/>
    <property type="match status" value="1"/>
</dbReference>
<dbReference type="InParanoid" id="A0A0V0R993"/>
<name>A0A0V0R993_PSEPJ</name>
<keyword evidence="5" id="KW-1185">Reference proteome</keyword>
<evidence type="ECO:0000256" key="2">
    <source>
        <dbReference type="PIRSR" id="PIRSR613078-1"/>
    </source>
</evidence>
<dbReference type="GO" id="GO:0045820">
    <property type="term" value="P:negative regulation of glycolytic process"/>
    <property type="evidence" value="ECO:0007669"/>
    <property type="project" value="TreeGrafter"/>
</dbReference>
<dbReference type="InterPro" id="IPR013078">
    <property type="entry name" value="His_Pase_superF_clade-1"/>
</dbReference>
<keyword evidence="1" id="KW-0378">Hydrolase</keyword>
<dbReference type="Proteomes" id="UP000054937">
    <property type="component" value="Unassembled WGS sequence"/>
</dbReference>
<comment type="caution">
    <text evidence="4">The sequence shown here is derived from an EMBL/GenBank/DDBJ whole genome shotgun (WGS) entry which is preliminary data.</text>
</comment>
<gene>
    <name evidence="4" type="ORF">PPERSA_12068</name>
</gene>
<dbReference type="AlphaFoldDB" id="A0A0V0R993"/>
<dbReference type="PANTHER" id="PTHR46517:SF1">
    <property type="entry name" value="FRUCTOSE-2,6-BISPHOSPHATASE TIGAR"/>
    <property type="match status" value="1"/>
</dbReference>
<proteinExistence type="predicted"/>
<dbReference type="GO" id="GO:0043456">
    <property type="term" value="P:regulation of pentose-phosphate shunt"/>
    <property type="evidence" value="ECO:0007669"/>
    <property type="project" value="TreeGrafter"/>
</dbReference>
<dbReference type="GO" id="GO:0004331">
    <property type="term" value="F:fructose-2,6-bisphosphate 2-phosphatase activity"/>
    <property type="evidence" value="ECO:0007669"/>
    <property type="project" value="TreeGrafter"/>
</dbReference>
<protein>
    <recommendedName>
        <fullName evidence="6">Histidine phosphatase superfamily, clade-1</fullName>
    </recommendedName>
</protein>
<evidence type="ECO:0000313" key="4">
    <source>
        <dbReference type="EMBL" id="KRX10944.1"/>
    </source>
</evidence>
<dbReference type="GO" id="GO:0005829">
    <property type="term" value="C:cytosol"/>
    <property type="evidence" value="ECO:0007669"/>
    <property type="project" value="TreeGrafter"/>
</dbReference>
<dbReference type="OrthoDB" id="354304at2759"/>
<organism evidence="4 5">
    <name type="scientific">Pseudocohnilembus persalinus</name>
    <name type="common">Ciliate</name>
    <dbReference type="NCBI Taxonomy" id="266149"/>
    <lineage>
        <taxon>Eukaryota</taxon>
        <taxon>Sar</taxon>
        <taxon>Alveolata</taxon>
        <taxon>Ciliophora</taxon>
        <taxon>Intramacronucleata</taxon>
        <taxon>Oligohymenophorea</taxon>
        <taxon>Scuticociliatia</taxon>
        <taxon>Philasterida</taxon>
        <taxon>Pseudocohnilembidae</taxon>
        <taxon>Pseudocohnilembus</taxon>
    </lineage>
</organism>
<dbReference type="CDD" id="cd07067">
    <property type="entry name" value="HP_PGM_like"/>
    <property type="match status" value="1"/>
</dbReference>
<evidence type="ECO:0000256" key="1">
    <source>
        <dbReference type="ARBA" id="ARBA00022801"/>
    </source>
</evidence>
<accession>A0A0V0R993</accession>
<evidence type="ECO:0000313" key="5">
    <source>
        <dbReference type="Proteomes" id="UP000054937"/>
    </source>
</evidence>
<dbReference type="Pfam" id="PF00300">
    <property type="entry name" value="His_Phos_1"/>
    <property type="match status" value="1"/>
</dbReference>
<evidence type="ECO:0008006" key="6">
    <source>
        <dbReference type="Google" id="ProtNLM"/>
    </source>
</evidence>
<feature type="active site" description="Proton donor/acceptor" evidence="2">
    <location>
        <position position="101"/>
    </location>
</feature>
<dbReference type="Gene3D" id="3.40.50.1240">
    <property type="entry name" value="Phosphoglycerate mutase-like"/>
    <property type="match status" value="1"/>
</dbReference>
<feature type="active site" description="Tele-phosphohistidine intermediate" evidence="2">
    <location>
        <position position="18"/>
    </location>
</feature>
<evidence type="ECO:0000256" key="3">
    <source>
        <dbReference type="PIRSR" id="PIRSR613078-2"/>
    </source>
</evidence>
<reference evidence="4 5" key="1">
    <citation type="journal article" date="2015" name="Sci. Rep.">
        <title>Genome of the facultative scuticociliatosis pathogen Pseudocohnilembus persalinus provides insight into its virulence through horizontal gene transfer.</title>
        <authorList>
            <person name="Xiong J."/>
            <person name="Wang G."/>
            <person name="Cheng J."/>
            <person name="Tian M."/>
            <person name="Pan X."/>
            <person name="Warren A."/>
            <person name="Jiang C."/>
            <person name="Yuan D."/>
            <person name="Miao W."/>
        </authorList>
    </citation>
    <scope>NUCLEOTIDE SEQUENCE [LARGE SCALE GENOMIC DNA]</scope>
    <source>
        <strain evidence="4">36N120E</strain>
    </source>
</reference>